<gene>
    <name evidence="4" type="ORF">MNEG_9089</name>
</gene>
<dbReference type="KEGG" id="mng:MNEG_9089"/>
<evidence type="ECO:0000256" key="2">
    <source>
        <dbReference type="ARBA" id="ARBA00030238"/>
    </source>
</evidence>
<dbReference type="SUPFAM" id="SSF51445">
    <property type="entry name" value="(Trans)glycosidases"/>
    <property type="match status" value="1"/>
</dbReference>
<dbReference type="InterPro" id="IPR017853">
    <property type="entry name" value="GH"/>
</dbReference>
<dbReference type="AlphaFoldDB" id="A0A0D2JHM8"/>
<dbReference type="RefSeq" id="XP_013897892.1">
    <property type="nucleotide sequence ID" value="XM_014042438.1"/>
</dbReference>
<dbReference type="Pfam" id="PF00128">
    <property type="entry name" value="Alpha-amylase"/>
    <property type="match status" value="1"/>
</dbReference>
<keyword evidence="5" id="KW-1185">Reference proteome</keyword>
<dbReference type="InterPro" id="IPR006047">
    <property type="entry name" value="GH13_cat_dom"/>
</dbReference>
<protein>
    <recommendedName>
        <fullName evidence="2">1,4-alpha-D-glucan glucanohydrolase</fullName>
    </recommendedName>
</protein>
<evidence type="ECO:0000313" key="4">
    <source>
        <dbReference type="EMBL" id="KIY98872.1"/>
    </source>
</evidence>
<dbReference type="OrthoDB" id="550577at2759"/>
<organism evidence="4 5">
    <name type="scientific">Monoraphidium neglectum</name>
    <dbReference type="NCBI Taxonomy" id="145388"/>
    <lineage>
        <taxon>Eukaryota</taxon>
        <taxon>Viridiplantae</taxon>
        <taxon>Chlorophyta</taxon>
        <taxon>core chlorophytes</taxon>
        <taxon>Chlorophyceae</taxon>
        <taxon>CS clade</taxon>
        <taxon>Sphaeropleales</taxon>
        <taxon>Selenastraceae</taxon>
        <taxon>Monoraphidium</taxon>
    </lineage>
</organism>
<name>A0A0D2JHM8_9CHLO</name>
<proteinExistence type="inferred from homology"/>
<comment type="similarity">
    <text evidence="1">Belongs to the glycosyl hydrolase 13 family.</text>
</comment>
<dbReference type="Gene3D" id="3.20.20.80">
    <property type="entry name" value="Glycosidases"/>
    <property type="match status" value="1"/>
</dbReference>
<evidence type="ECO:0000313" key="5">
    <source>
        <dbReference type="Proteomes" id="UP000054498"/>
    </source>
</evidence>
<dbReference type="PANTHER" id="PTHR43447">
    <property type="entry name" value="ALPHA-AMYLASE"/>
    <property type="match status" value="1"/>
</dbReference>
<reference evidence="4 5" key="1">
    <citation type="journal article" date="2013" name="BMC Genomics">
        <title>Reconstruction of the lipid metabolism for the microalga Monoraphidium neglectum from its genome sequence reveals characteristics suitable for biofuel production.</title>
        <authorList>
            <person name="Bogen C."/>
            <person name="Al-Dilaimi A."/>
            <person name="Albersmeier A."/>
            <person name="Wichmann J."/>
            <person name="Grundmann M."/>
            <person name="Rupp O."/>
            <person name="Lauersen K.J."/>
            <person name="Blifernez-Klassen O."/>
            <person name="Kalinowski J."/>
            <person name="Goesmann A."/>
            <person name="Mussgnug J.H."/>
            <person name="Kruse O."/>
        </authorList>
    </citation>
    <scope>NUCLEOTIDE SEQUENCE [LARGE SCALE GENOMIC DNA]</scope>
    <source>
        <strain evidence="4 5">SAG 48.87</strain>
    </source>
</reference>
<dbReference type="Proteomes" id="UP000054498">
    <property type="component" value="Unassembled WGS sequence"/>
</dbReference>
<accession>A0A0D2JHM8</accession>
<dbReference type="STRING" id="145388.A0A0D2JHM8"/>
<dbReference type="GeneID" id="25741964"/>
<evidence type="ECO:0000256" key="1">
    <source>
        <dbReference type="ARBA" id="ARBA00008061"/>
    </source>
</evidence>
<evidence type="ECO:0000259" key="3">
    <source>
        <dbReference type="Pfam" id="PF00128"/>
    </source>
</evidence>
<feature type="domain" description="Glycosyl hydrolase family 13 catalytic" evidence="3">
    <location>
        <begin position="327"/>
        <end position="391"/>
    </location>
</feature>
<dbReference type="GO" id="GO:0005975">
    <property type="term" value="P:carbohydrate metabolic process"/>
    <property type="evidence" value="ECO:0007669"/>
    <property type="project" value="InterPro"/>
</dbReference>
<sequence length="402" mass="42603">MGMLGLHHSCSPPTAHLSRPRSSLIAPPVHAGACAGVGTGAASAFAGTSACRSSALSRNHSRRSLPCGLDKTTIDNKGDPGCTTIKVVGPGQSDCLMLLVNGLFSEGYKVLSSSYSNNEGMVEFTVRVTGESGGQLSDVQAFEVRELIDRLVSTTSMSVRPAIYGMVAERELQRLASADSSNAAMSDALDLERTATEVAVAAARFAAAERRMASAASKEDDSKMAAAEKARSEAASILERSIAAIEAMITGRRIISTKANAPPEEPKTAAERLKEQMLGKTEPPSQQVGTGPGAGNGYELLLQGFNWESHKRSYYKEVVARAKEWAEMGFTSVWLPPPSDSVSPQGYLPRDLYQLDSAYGSEGELREAINALHEAGLKAIADIVINHRWRGGAWAPNSSSCG</sequence>
<dbReference type="EMBL" id="KK102034">
    <property type="protein sequence ID" value="KIY98872.1"/>
    <property type="molecule type" value="Genomic_DNA"/>
</dbReference>